<dbReference type="EMBL" id="DWWJ01000171">
    <property type="protein sequence ID" value="HJC41746.1"/>
    <property type="molecule type" value="Genomic_DNA"/>
</dbReference>
<feature type="transmembrane region" description="Helical" evidence="1">
    <location>
        <begin position="152"/>
        <end position="175"/>
    </location>
</feature>
<feature type="transmembrane region" description="Helical" evidence="1">
    <location>
        <begin position="7"/>
        <end position="25"/>
    </location>
</feature>
<sequence>MNKTMRLKIAVDLGMTILLFVLMAYQLTGDFAHEWAGAAMFLLFIAHHILNRRWVMNLGKGRYTPVRILQSALDILLLAAMLGLMVSGIILSRHVFAFLPISSGAAMARRLHLLTSYWGFVLMSLHLGLHWGMVVGMVRRKLQWPASRGRTAVLWAVAVGIALYGAYGFLFRYQLWLYLFQQAEFVLFDAFSRPALLFFVDHLAMMGTFVLVSYGLSRLLQAGKQGGTGA</sequence>
<dbReference type="Proteomes" id="UP000823882">
    <property type="component" value="Unassembled WGS sequence"/>
</dbReference>
<evidence type="ECO:0000313" key="3">
    <source>
        <dbReference type="EMBL" id="HJC41746.1"/>
    </source>
</evidence>
<reference evidence="3" key="2">
    <citation type="submission" date="2021-04" db="EMBL/GenBank/DDBJ databases">
        <authorList>
            <person name="Gilroy R."/>
        </authorList>
    </citation>
    <scope>NUCLEOTIDE SEQUENCE</scope>
    <source>
        <strain evidence="3">CHK186-1790</strain>
    </source>
</reference>
<feature type="transmembrane region" description="Helical" evidence="1">
    <location>
        <begin position="195"/>
        <end position="216"/>
    </location>
</feature>
<comment type="caution">
    <text evidence="3">The sequence shown here is derived from an EMBL/GenBank/DDBJ whole genome shotgun (WGS) entry which is preliminary data.</text>
</comment>
<reference evidence="3" key="1">
    <citation type="journal article" date="2021" name="PeerJ">
        <title>Extensive microbial diversity within the chicken gut microbiome revealed by metagenomics and culture.</title>
        <authorList>
            <person name="Gilroy R."/>
            <person name="Ravi A."/>
            <person name="Getino M."/>
            <person name="Pursley I."/>
            <person name="Horton D.L."/>
            <person name="Alikhan N.F."/>
            <person name="Baker D."/>
            <person name="Gharbi K."/>
            <person name="Hall N."/>
            <person name="Watson M."/>
            <person name="Adriaenssens E.M."/>
            <person name="Foster-Nyarko E."/>
            <person name="Jarju S."/>
            <person name="Secka A."/>
            <person name="Antonio M."/>
            <person name="Oren A."/>
            <person name="Chaudhuri R.R."/>
            <person name="La Ragione R."/>
            <person name="Hildebrand F."/>
            <person name="Pallen M.J."/>
        </authorList>
    </citation>
    <scope>NUCLEOTIDE SEQUENCE</scope>
    <source>
        <strain evidence="3">CHK186-1790</strain>
    </source>
</reference>
<dbReference type="AlphaFoldDB" id="A0A9D2T1A9"/>
<evidence type="ECO:0000259" key="2">
    <source>
        <dbReference type="Pfam" id="PF14358"/>
    </source>
</evidence>
<feature type="transmembrane region" description="Helical" evidence="1">
    <location>
        <begin position="111"/>
        <end position="131"/>
    </location>
</feature>
<gene>
    <name evidence="3" type="ORF">H9701_09385</name>
</gene>
<name>A0A9D2T1A9_9FIRM</name>
<protein>
    <submittedName>
        <fullName evidence="3">DUF4405 domain-containing protein</fullName>
    </submittedName>
</protein>
<evidence type="ECO:0000256" key="1">
    <source>
        <dbReference type="SAM" id="Phobius"/>
    </source>
</evidence>
<proteinExistence type="predicted"/>
<feature type="transmembrane region" description="Helical" evidence="1">
    <location>
        <begin position="31"/>
        <end position="50"/>
    </location>
</feature>
<dbReference type="Pfam" id="PF14358">
    <property type="entry name" value="DUF4405"/>
    <property type="match status" value="1"/>
</dbReference>
<keyword evidence="1" id="KW-0812">Transmembrane</keyword>
<organism evidence="3 4">
    <name type="scientific">Candidatus Intestinimonas pullistercoris</name>
    <dbReference type="NCBI Taxonomy" id="2838623"/>
    <lineage>
        <taxon>Bacteria</taxon>
        <taxon>Bacillati</taxon>
        <taxon>Bacillota</taxon>
        <taxon>Clostridia</taxon>
        <taxon>Eubacteriales</taxon>
        <taxon>Intestinimonas</taxon>
    </lineage>
</organism>
<keyword evidence="1" id="KW-0472">Membrane</keyword>
<dbReference type="InterPro" id="IPR025517">
    <property type="entry name" value="DUF4405"/>
</dbReference>
<evidence type="ECO:0000313" key="4">
    <source>
        <dbReference type="Proteomes" id="UP000823882"/>
    </source>
</evidence>
<feature type="transmembrane region" description="Helical" evidence="1">
    <location>
        <begin position="71"/>
        <end position="91"/>
    </location>
</feature>
<accession>A0A9D2T1A9</accession>
<feature type="domain" description="Flavinylation-associated cytochrome" evidence="2">
    <location>
        <begin position="73"/>
        <end position="131"/>
    </location>
</feature>
<keyword evidence="1" id="KW-1133">Transmembrane helix</keyword>